<accession>A0A1J1ILA6</accession>
<dbReference type="Pfam" id="PF12796">
    <property type="entry name" value="Ank_2"/>
    <property type="match status" value="1"/>
</dbReference>
<evidence type="ECO:0000256" key="4">
    <source>
        <dbReference type="SAM" id="Coils"/>
    </source>
</evidence>
<dbReference type="PANTHER" id="PTHR20923">
    <property type="entry name" value="BAT4 PROTEIN-RELATED"/>
    <property type="match status" value="1"/>
</dbReference>
<dbReference type="SUPFAM" id="SSF48403">
    <property type="entry name" value="Ankyrin repeat"/>
    <property type="match status" value="1"/>
</dbReference>
<dbReference type="GO" id="GO:0016272">
    <property type="term" value="C:prefoldin complex"/>
    <property type="evidence" value="ECO:0007669"/>
    <property type="project" value="InterPro"/>
</dbReference>
<dbReference type="Gene3D" id="1.10.287.370">
    <property type="match status" value="1"/>
</dbReference>
<dbReference type="GO" id="GO:0003676">
    <property type="term" value="F:nucleic acid binding"/>
    <property type="evidence" value="ECO:0007669"/>
    <property type="project" value="InterPro"/>
</dbReference>
<feature type="repeat" description="ANK" evidence="3">
    <location>
        <begin position="149"/>
        <end position="181"/>
    </location>
</feature>
<evidence type="ECO:0000256" key="1">
    <source>
        <dbReference type="ARBA" id="ARBA00008045"/>
    </source>
</evidence>
<dbReference type="InterPro" id="IPR039146">
    <property type="entry name" value="GPANK1"/>
</dbReference>
<dbReference type="InterPro" id="IPR000467">
    <property type="entry name" value="G_patch_dom"/>
</dbReference>
<dbReference type="Proteomes" id="UP000183832">
    <property type="component" value="Unassembled WGS sequence"/>
</dbReference>
<dbReference type="GO" id="GO:0051082">
    <property type="term" value="F:unfolded protein binding"/>
    <property type="evidence" value="ECO:0007669"/>
    <property type="project" value="InterPro"/>
</dbReference>
<dbReference type="SMART" id="SM00443">
    <property type="entry name" value="G_patch"/>
    <property type="match status" value="1"/>
</dbReference>
<evidence type="ECO:0000313" key="7">
    <source>
        <dbReference type="Proteomes" id="UP000183832"/>
    </source>
</evidence>
<name>A0A1J1ILA6_9DIPT</name>
<reference evidence="6 7" key="1">
    <citation type="submission" date="2015-04" db="EMBL/GenBank/DDBJ databases">
        <authorList>
            <person name="Syromyatnikov M.Y."/>
            <person name="Popov V.N."/>
        </authorList>
    </citation>
    <scope>NUCLEOTIDE SEQUENCE [LARGE SCALE GENOMIC DNA]</scope>
</reference>
<feature type="domain" description="G-patch" evidence="5">
    <location>
        <begin position="265"/>
        <end position="311"/>
    </location>
</feature>
<dbReference type="PROSITE" id="PS50297">
    <property type="entry name" value="ANK_REP_REGION"/>
    <property type="match status" value="1"/>
</dbReference>
<dbReference type="GO" id="GO:0006457">
    <property type="term" value="P:protein folding"/>
    <property type="evidence" value="ECO:0007669"/>
    <property type="project" value="InterPro"/>
</dbReference>
<evidence type="ECO:0000259" key="5">
    <source>
        <dbReference type="PROSITE" id="PS50174"/>
    </source>
</evidence>
<keyword evidence="3" id="KW-0040">ANK repeat</keyword>
<dbReference type="InterPro" id="IPR036770">
    <property type="entry name" value="Ankyrin_rpt-contain_sf"/>
</dbReference>
<keyword evidence="4" id="KW-0175">Coiled coil</keyword>
<dbReference type="PROSITE" id="PS50088">
    <property type="entry name" value="ANK_REPEAT"/>
    <property type="match status" value="1"/>
</dbReference>
<dbReference type="PROSITE" id="PS50174">
    <property type="entry name" value="G_PATCH"/>
    <property type="match status" value="1"/>
</dbReference>
<evidence type="ECO:0000313" key="6">
    <source>
        <dbReference type="EMBL" id="CRL00546.1"/>
    </source>
</evidence>
<dbReference type="AlphaFoldDB" id="A0A1J1ILA6"/>
<keyword evidence="7" id="KW-1185">Reference proteome</keyword>
<evidence type="ECO:0000256" key="3">
    <source>
        <dbReference type="PROSITE-ProRule" id="PRU00023"/>
    </source>
</evidence>
<dbReference type="STRING" id="568069.A0A1J1ILA6"/>
<dbReference type="OrthoDB" id="20282at2759"/>
<dbReference type="InterPro" id="IPR002777">
    <property type="entry name" value="PFD_beta-like"/>
</dbReference>
<dbReference type="Gene3D" id="1.25.40.20">
    <property type="entry name" value="Ankyrin repeat-containing domain"/>
    <property type="match status" value="1"/>
</dbReference>
<feature type="coiled-coil region" evidence="4">
    <location>
        <begin position="403"/>
        <end position="430"/>
    </location>
</feature>
<protein>
    <submittedName>
        <fullName evidence="6">CLUMA_CG013807, isoform A</fullName>
    </submittedName>
</protein>
<gene>
    <name evidence="6" type="ORF">CLUMA_CG013807</name>
</gene>
<dbReference type="Pfam" id="PF01920">
    <property type="entry name" value="Prefoldin_2"/>
    <property type="match status" value="1"/>
</dbReference>
<evidence type="ECO:0000256" key="2">
    <source>
        <dbReference type="ARBA" id="ARBA00011695"/>
    </source>
</evidence>
<dbReference type="EMBL" id="CVRI01000054">
    <property type="protein sequence ID" value="CRL00546.1"/>
    <property type="molecule type" value="Genomic_DNA"/>
</dbReference>
<dbReference type="CDD" id="cd22860">
    <property type="entry name" value="PDRG1"/>
    <property type="match status" value="1"/>
</dbReference>
<comment type="similarity">
    <text evidence="1">Belongs to the prefoldin subunit beta family.</text>
</comment>
<comment type="subunit">
    <text evidence="2">Heterohexamer of two PFD-alpha type and four PFD-beta type subunits.</text>
</comment>
<dbReference type="SMART" id="SM00248">
    <property type="entry name" value="ANK"/>
    <property type="match status" value="2"/>
</dbReference>
<dbReference type="SUPFAM" id="SSF46579">
    <property type="entry name" value="Prefoldin"/>
    <property type="match status" value="1"/>
</dbReference>
<organism evidence="6 7">
    <name type="scientific">Clunio marinus</name>
    <dbReference type="NCBI Taxonomy" id="568069"/>
    <lineage>
        <taxon>Eukaryota</taxon>
        <taxon>Metazoa</taxon>
        <taxon>Ecdysozoa</taxon>
        <taxon>Arthropoda</taxon>
        <taxon>Hexapoda</taxon>
        <taxon>Insecta</taxon>
        <taxon>Pterygota</taxon>
        <taxon>Neoptera</taxon>
        <taxon>Endopterygota</taxon>
        <taxon>Diptera</taxon>
        <taxon>Nematocera</taxon>
        <taxon>Chironomoidea</taxon>
        <taxon>Chironomidae</taxon>
        <taxon>Clunio</taxon>
    </lineage>
</organism>
<dbReference type="PANTHER" id="PTHR20923:SF1">
    <property type="entry name" value="G PATCH DOMAIN AND ANKYRIN REPEAT-CONTAINING PROTEIN 1"/>
    <property type="match status" value="1"/>
</dbReference>
<dbReference type="InterPro" id="IPR009053">
    <property type="entry name" value="Prefoldin"/>
</dbReference>
<dbReference type="InterPro" id="IPR002110">
    <property type="entry name" value="Ankyrin_rpt"/>
</dbReference>
<sequence>MKFYCSSGRYLKGLFSVDIGIVTILMENSEDDSMHPNWVALATVKFKPKIFVKSTGTENQIVINGKNPENQIKIDNSSSEIYNEILQLPSTSASHNTKIKPIIKKKKRIEREKFIKENLFRSAQEDDAEKIRKILETSLNPDVNAVDAFGWTSLMIAACEGSANSFQTLLDYGADLNISDKTGNTALTLAEKKNFKNIIEIVENQTTTVEITEETECQDQGSQYCPDCGIEISNLASKSHQTSTVHLFSCKFKGNTNIKSFGISRTNRGYQMMRRTGWDGNSGLGSKKTGKLYPIRTVIRKRGTGLGIDQDSPKITHFKANDPSAVHFRPPPKMTDNDRVLEIIYKTERVADQILVNKQELVNWDIKRQSNREALRELKKSAEKKCWITVGSMLVQMETPRAIEVLSKEQNEIEKEINRLRDEQHVLVKQHKDLEMDEMPKGFDLKPMKQKEMNVLKNELKL</sequence>
<proteinExistence type="inferred from homology"/>
<dbReference type="Pfam" id="PF01585">
    <property type="entry name" value="G-patch"/>
    <property type="match status" value="1"/>
</dbReference>